<evidence type="ECO:0000313" key="6">
    <source>
        <dbReference type="EMBL" id="AVR95985.1"/>
    </source>
</evidence>
<comment type="similarity">
    <text evidence="1">Belongs to the glycosyltransferase group 1 family. Glycosyltransferase 4 subfamily.</text>
</comment>
<keyword evidence="2" id="KW-0328">Glycosyltransferase</keyword>
<dbReference type="GO" id="GO:0016757">
    <property type="term" value="F:glycosyltransferase activity"/>
    <property type="evidence" value="ECO:0007669"/>
    <property type="project" value="UniProtKB-KW"/>
</dbReference>
<keyword evidence="7" id="KW-1185">Reference proteome</keyword>
<gene>
    <name evidence="6" type="ORF">C9I28_09755</name>
</gene>
<dbReference type="Gene3D" id="3.40.50.2000">
    <property type="entry name" value="Glycogen Phosphorylase B"/>
    <property type="match status" value="2"/>
</dbReference>
<organism evidence="6 7">
    <name type="scientific">Pseudoduganella armeniaca</name>
    <dbReference type="NCBI Taxonomy" id="2072590"/>
    <lineage>
        <taxon>Bacteria</taxon>
        <taxon>Pseudomonadati</taxon>
        <taxon>Pseudomonadota</taxon>
        <taxon>Betaproteobacteria</taxon>
        <taxon>Burkholderiales</taxon>
        <taxon>Oxalobacteraceae</taxon>
        <taxon>Telluria group</taxon>
        <taxon>Pseudoduganella</taxon>
    </lineage>
</organism>
<proteinExistence type="inferred from homology"/>
<protein>
    <recommendedName>
        <fullName evidence="8">Glycosyltransferase</fullName>
    </recommendedName>
</protein>
<reference evidence="6 7" key="1">
    <citation type="submission" date="2018-03" db="EMBL/GenBank/DDBJ databases">
        <title>Massilia armeniaca sp. nov., isolated from desert soil.</title>
        <authorList>
            <person name="Huang H."/>
            <person name="Ren M."/>
        </authorList>
    </citation>
    <scope>NUCLEOTIDE SEQUENCE [LARGE SCALE GENOMIC DNA]</scope>
    <source>
        <strain evidence="6 7">ZMN-3</strain>
    </source>
</reference>
<dbReference type="Pfam" id="PF13579">
    <property type="entry name" value="Glyco_trans_4_4"/>
    <property type="match status" value="1"/>
</dbReference>
<dbReference type="SUPFAM" id="SSF53756">
    <property type="entry name" value="UDP-Glycosyltransferase/glycogen phosphorylase"/>
    <property type="match status" value="1"/>
</dbReference>
<accession>A0A2R4C8S8</accession>
<name>A0A2R4C8S8_9BURK</name>
<evidence type="ECO:0008006" key="8">
    <source>
        <dbReference type="Google" id="ProtNLM"/>
    </source>
</evidence>
<sequence length="373" mass="40576">MKQVVMMGTSRATKGGIASVVQVYDDAGLFQRFPIHYIETHRDGGALTKLRMMARAYLALLCILLRGRAALLHVHTASRASFWRKYPAFLLARLFGVPTILHLHGGGFAKFYGTECGRLRKWMIRNVYDNVTCVLVLSAQWERWVRGITRNTNVQALYNPVIAAATTVDWSRRDPATVLMLGRLNKNKGTYDLLKATAKLPPTLAHARLCLGGDGEIEQAREAAGALGLAERVELAGWIGPEAKTGYLDSATVYVLPSYNEGLPMSVLEAMAAGLPVVTTPVGGIPEAVTDGVEGFLIQPGDIDALRDRLQALLSDPALARRMGEAGRRKVEAQFLSTTIMPRLERLYVELGATPAQAAPRADALARNGAGRT</sequence>
<dbReference type="PANTHER" id="PTHR12526:SF640">
    <property type="entry name" value="COLANIC ACID BIOSYNTHESIS GLYCOSYLTRANSFERASE WCAL-RELATED"/>
    <property type="match status" value="1"/>
</dbReference>
<evidence type="ECO:0000259" key="4">
    <source>
        <dbReference type="Pfam" id="PF00534"/>
    </source>
</evidence>
<evidence type="ECO:0000259" key="5">
    <source>
        <dbReference type="Pfam" id="PF13579"/>
    </source>
</evidence>
<dbReference type="KEGG" id="masz:C9I28_09755"/>
<feature type="domain" description="Glycosyl transferase family 1" evidence="4">
    <location>
        <begin position="173"/>
        <end position="329"/>
    </location>
</feature>
<dbReference type="AlphaFoldDB" id="A0A2R4C8S8"/>
<dbReference type="OrthoDB" id="7560678at2"/>
<dbReference type="Pfam" id="PF00534">
    <property type="entry name" value="Glycos_transf_1"/>
    <property type="match status" value="1"/>
</dbReference>
<keyword evidence="3" id="KW-0808">Transferase</keyword>
<evidence type="ECO:0000256" key="2">
    <source>
        <dbReference type="ARBA" id="ARBA00022676"/>
    </source>
</evidence>
<evidence type="ECO:0000256" key="3">
    <source>
        <dbReference type="ARBA" id="ARBA00022679"/>
    </source>
</evidence>
<dbReference type="InterPro" id="IPR001296">
    <property type="entry name" value="Glyco_trans_1"/>
</dbReference>
<feature type="domain" description="Glycosyltransferase subfamily 4-like N-terminal" evidence="5">
    <location>
        <begin position="49"/>
        <end position="148"/>
    </location>
</feature>
<evidence type="ECO:0000313" key="7">
    <source>
        <dbReference type="Proteomes" id="UP000240505"/>
    </source>
</evidence>
<dbReference type="InterPro" id="IPR028098">
    <property type="entry name" value="Glyco_trans_4-like_N"/>
</dbReference>
<dbReference type="Proteomes" id="UP000240505">
    <property type="component" value="Chromosome"/>
</dbReference>
<evidence type="ECO:0000256" key="1">
    <source>
        <dbReference type="ARBA" id="ARBA00009481"/>
    </source>
</evidence>
<dbReference type="CDD" id="cd03801">
    <property type="entry name" value="GT4_PimA-like"/>
    <property type="match status" value="1"/>
</dbReference>
<dbReference type="PANTHER" id="PTHR12526">
    <property type="entry name" value="GLYCOSYLTRANSFERASE"/>
    <property type="match status" value="1"/>
</dbReference>
<dbReference type="EMBL" id="CP028324">
    <property type="protein sequence ID" value="AVR95985.1"/>
    <property type="molecule type" value="Genomic_DNA"/>
</dbReference>